<name>A0A6G8AW77_9ENTE</name>
<gene>
    <name evidence="1" type="ORF">G7082_12375</name>
</gene>
<dbReference type="Proteomes" id="UP000501747">
    <property type="component" value="Chromosome"/>
</dbReference>
<sequence length="100" mass="11488">MITSLYVNTLEELEKAIIKRHNTIWIDVTLQSIPLGTSALSGSQGTDHGFNDTVLWLIDQLFHQLTNQPIEEQKKQQIIQEMTQHYKIELKNGLICLSLK</sequence>
<protein>
    <submittedName>
        <fullName evidence="1">Uncharacterized protein</fullName>
    </submittedName>
</protein>
<dbReference type="AlphaFoldDB" id="A0A6G8AW77"/>
<dbReference type="EMBL" id="CP049887">
    <property type="protein sequence ID" value="QIL49230.1"/>
    <property type="molecule type" value="Genomic_DNA"/>
</dbReference>
<proteinExistence type="predicted"/>
<evidence type="ECO:0000313" key="2">
    <source>
        <dbReference type="Proteomes" id="UP000501747"/>
    </source>
</evidence>
<dbReference type="RefSeq" id="WP_166035356.1">
    <property type="nucleotide sequence ID" value="NZ_CP049887.1"/>
</dbReference>
<keyword evidence="2" id="KW-1185">Reference proteome</keyword>
<reference evidence="1 2" key="1">
    <citation type="submission" date="2020-03" db="EMBL/GenBank/DDBJ databases">
        <title>Vagococcus sp. nov., isolated from beetles.</title>
        <authorList>
            <person name="Hyun D.-W."/>
            <person name="Bae J.-W."/>
        </authorList>
    </citation>
    <scope>NUCLEOTIDE SEQUENCE [LARGE SCALE GENOMIC DNA]</scope>
    <source>
        <strain evidence="1 2">HDW17B</strain>
    </source>
</reference>
<accession>A0A6G8AW77</accession>
<evidence type="ECO:0000313" key="1">
    <source>
        <dbReference type="EMBL" id="QIL49230.1"/>
    </source>
</evidence>
<organism evidence="1 2">
    <name type="scientific">Vagococcus hydrophili</name>
    <dbReference type="NCBI Taxonomy" id="2714947"/>
    <lineage>
        <taxon>Bacteria</taxon>
        <taxon>Bacillati</taxon>
        <taxon>Bacillota</taxon>
        <taxon>Bacilli</taxon>
        <taxon>Lactobacillales</taxon>
        <taxon>Enterococcaceae</taxon>
        <taxon>Vagococcus</taxon>
    </lineage>
</organism>
<dbReference type="KEGG" id="vhy:G7082_12375"/>